<comment type="caution">
    <text evidence="11">The sequence shown here is derived from an EMBL/GenBank/DDBJ whole genome shotgun (WGS) entry which is preliminary data.</text>
</comment>
<evidence type="ECO:0000256" key="8">
    <source>
        <dbReference type="ARBA" id="ARBA00035676"/>
    </source>
</evidence>
<dbReference type="EC" id="4.1.3.38" evidence="8 10"/>
<name>A0A6P1DUI2_9GAMM</name>
<dbReference type="PANTHER" id="PTHR42743:SF2">
    <property type="entry name" value="AMINODEOXYCHORISMATE LYASE"/>
    <property type="match status" value="1"/>
</dbReference>
<dbReference type="Gene3D" id="3.20.10.10">
    <property type="entry name" value="D-amino Acid Aminotransferase, subunit A, domain 2"/>
    <property type="match status" value="1"/>
</dbReference>
<comment type="catalytic activity">
    <reaction evidence="9">
        <text>4-amino-4-deoxychorismate = 4-aminobenzoate + pyruvate + H(+)</text>
        <dbReference type="Rhea" id="RHEA:16201"/>
        <dbReference type="ChEBI" id="CHEBI:15361"/>
        <dbReference type="ChEBI" id="CHEBI:15378"/>
        <dbReference type="ChEBI" id="CHEBI:17836"/>
        <dbReference type="ChEBI" id="CHEBI:58406"/>
        <dbReference type="EC" id="4.1.3.38"/>
    </reaction>
</comment>
<dbReference type="InterPro" id="IPR050571">
    <property type="entry name" value="Class-IV_PLP-Dep_Aminotrnsfr"/>
</dbReference>
<comment type="pathway">
    <text evidence="7">Cofactor biosynthesis; tetrahydrofolate biosynthesis; 4-aminobenzoate from chorismate: step 2/2.</text>
</comment>
<proteinExistence type="inferred from homology"/>
<dbReference type="Pfam" id="PF01063">
    <property type="entry name" value="Aminotran_4"/>
    <property type="match status" value="1"/>
</dbReference>
<dbReference type="GO" id="GO:0046656">
    <property type="term" value="P:folic acid biosynthetic process"/>
    <property type="evidence" value="ECO:0007669"/>
    <property type="project" value="UniProtKB-KW"/>
</dbReference>
<accession>A0A6P1DUI2</accession>
<evidence type="ECO:0000313" key="11">
    <source>
        <dbReference type="EMBL" id="NEX21130.1"/>
    </source>
</evidence>
<evidence type="ECO:0000256" key="3">
    <source>
        <dbReference type="ARBA" id="ARBA00011738"/>
    </source>
</evidence>
<organism evidence="11 12">
    <name type="scientific">Thiorhodococcus mannitoliphagus</name>
    <dbReference type="NCBI Taxonomy" id="329406"/>
    <lineage>
        <taxon>Bacteria</taxon>
        <taxon>Pseudomonadati</taxon>
        <taxon>Pseudomonadota</taxon>
        <taxon>Gammaproteobacteria</taxon>
        <taxon>Chromatiales</taxon>
        <taxon>Chromatiaceae</taxon>
        <taxon>Thiorhodococcus</taxon>
    </lineage>
</organism>
<protein>
    <recommendedName>
        <fullName evidence="8 10">Aminodeoxychorismate lyase</fullName>
        <ecNumber evidence="8 10">4.1.3.38</ecNumber>
    </recommendedName>
</protein>
<dbReference type="InterPro" id="IPR036038">
    <property type="entry name" value="Aminotransferase-like"/>
</dbReference>
<dbReference type="PANTHER" id="PTHR42743">
    <property type="entry name" value="AMINO-ACID AMINOTRANSFERASE"/>
    <property type="match status" value="1"/>
</dbReference>
<reference evidence="11 12" key="2">
    <citation type="submission" date="2020-02" db="EMBL/GenBank/DDBJ databases">
        <title>Genome sequences of Thiorhodococcus mannitoliphagus and Thiorhodococcus minor, purple sulfur photosynthetic bacteria in the gammaproteobacterial family, Chromatiaceae.</title>
        <authorList>
            <person name="Aviles F.A."/>
            <person name="Meyer T.E."/>
            <person name="Kyndt J.A."/>
        </authorList>
    </citation>
    <scope>NUCLEOTIDE SEQUENCE [LARGE SCALE GENOMIC DNA]</scope>
    <source>
        <strain evidence="11 12">DSM 18266</strain>
    </source>
</reference>
<dbReference type="SUPFAM" id="SSF56752">
    <property type="entry name" value="D-aminoacid aminotransferase-like PLP-dependent enzymes"/>
    <property type="match status" value="1"/>
</dbReference>
<dbReference type="EMBL" id="JAAIJR010000045">
    <property type="protein sequence ID" value="NEX21130.1"/>
    <property type="molecule type" value="Genomic_DNA"/>
</dbReference>
<dbReference type="NCBIfam" id="TIGR03461">
    <property type="entry name" value="pabC_Proteo"/>
    <property type="match status" value="1"/>
</dbReference>
<dbReference type="Gene3D" id="3.30.470.10">
    <property type="match status" value="1"/>
</dbReference>
<evidence type="ECO:0000256" key="5">
    <source>
        <dbReference type="ARBA" id="ARBA00022909"/>
    </source>
</evidence>
<evidence type="ECO:0000256" key="7">
    <source>
        <dbReference type="ARBA" id="ARBA00035633"/>
    </source>
</evidence>
<evidence type="ECO:0000313" key="12">
    <source>
        <dbReference type="Proteomes" id="UP000471640"/>
    </source>
</evidence>
<evidence type="ECO:0000256" key="10">
    <source>
        <dbReference type="NCBIfam" id="TIGR03461"/>
    </source>
</evidence>
<dbReference type="GO" id="GO:0008153">
    <property type="term" value="P:4-aminobenzoate biosynthetic process"/>
    <property type="evidence" value="ECO:0007669"/>
    <property type="project" value="UniProtKB-UniRule"/>
</dbReference>
<dbReference type="CDD" id="cd01559">
    <property type="entry name" value="ADCL_like"/>
    <property type="match status" value="1"/>
</dbReference>
<evidence type="ECO:0000256" key="1">
    <source>
        <dbReference type="ARBA" id="ARBA00001933"/>
    </source>
</evidence>
<gene>
    <name evidence="11" type="primary">pabC</name>
    <name evidence="11" type="ORF">G3480_12540</name>
</gene>
<keyword evidence="5" id="KW-0289">Folate biosynthesis</keyword>
<dbReference type="InterPro" id="IPR001544">
    <property type="entry name" value="Aminotrans_IV"/>
</dbReference>
<dbReference type="InterPro" id="IPR043132">
    <property type="entry name" value="BCAT-like_C"/>
</dbReference>
<dbReference type="GO" id="GO:0030170">
    <property type="term" value="F:pyridoxal phosphate binding"/>
    <property type="evidence" value="ECO:0007669"/>
    <property type="project" value="InterPro"/>
</dbReference>
<comment type="similarity">
    <text evidence="2">Belongs to the class-IV pyridoxal-phosphate-dependent aminotransferase family.</text>
</comment>
<dbReference type="AlphaFoldDB" id="A0A6P1DUI2"/>
<keyword evidence="6 11" id="KW-0456">Lyase</keyword>
<dbReference type="InterPro" id="IPR043131">
    <property type="entry name" value="BCAT-like_N"/>
</dbReference>
<comment type="subunit">
    <text evidence="3">Homodimer.</text>
</comment>
<dbReference type="GO" id="GO:0008696">
    <property type="term" value="F:4-amino-4-deoxychorismate lyase activity"/>
    <property type="evidence" value="ECO:0007669"/>
    <property type="project" value="UniProtKB-UniRule"/>
</dbReference>
<evidence type="ECO:0000256" key="2">
    <source>
        <dbReference type="ARBA" id="ARBA00009320"/>
    </source>
</evidence>
<comment type="cofactor">
    <cofactor evidence="1">
        <name>pyridoxal 5'-phosphate</name>
        <dbReference type="ChEBI" id="CHEBI:597326"/>
    </cofactor>
</comment>
<keyword evidence="4" id="KW-0663">Pyridoxal phosphate</keyword>
<evidence type="ECO:0000256" key="4">
    <source>
        <dbReference type="ARBA" id="ARBA00022898"/>
    </source>
</evidence>
<sequence>MPLRTLIDGEEADHLSVLDRGLHYGDGLFETILLRDGRPCQWQRHLERLLLGAERLAIPTPDVRLLREEAWRAAHALSSGVLKLILSRGAGGRGYRPPRAPNPIRIFLAYPLPAAGAQDWRQGIAVRYCQTPASINPALAGIKHLNRLDSVLARLEWGDAAVAEGLMLDPLGSIVGGTMSNLFLWDGARLLSPLLDRCGIAGTVRGLVLHLAATMGIESLLTRLEPDDLSAASGLFLTNSILGVRPVQTLGGARFDLERLPWRLMEAVHEAAQEFE</sequence>
<dbReference type="RefSeq" id="WP_164654233.1">
    <property type="nucleotide sequence ID" value="NZ_JAAIJR010000045.1"/>
</dbReference>
<evidence type="ECO:0000256" key="6">
    <source>
        <dbReference type="ARBA" id="ARBA00023239"/>
    </source>
</evidence>
<reference evidence="12" key="1">
    <citation type="journal article" date="2020" name="Microbiol. Resour. Announc.">
        <title>Draft Genome Sequences of Thiorhodococcus mannitoliphagus and Thiorhodococcus minor, Purple Sulfur Photosynthetic Bacteria in the Gammaproteobacterial Family Chromatiaceae.</title>
        <authorList>
            <person name="Aviles F.A."/>
            <person name="Meyer T.E."/>
            <person name="Kyndt J.A."/>
        </authorList>
    </citation>
    <scope>NUCLEOTIDE SEQUENCE [LARGE SCALE GENOMIC DNA]</scope>
    <source>
        <strain evidence="12">DSM 18266</strain>
    </source>
</reference>
<dbReference type="GO" id="GO:0005829">
    <property type="term" value="C:cytosol"/>
    <property type="evidence" value="ECO:0007669"/>
    <property type="project" value="TreeGrafter"/>
</dbReference>
<evidence type="ECO:0000256" key="9">
    <source>
        <dbReference type="ARBA" id="ARBA00049529"/>
    </source>
</evidence>
<dbReference type="InterPro" id="IPR017824">
    <property type="entry name" value="Aminodeoxychorismate_lyase_IV"/>
</dbReference>
<keyword evidence="12" id="KW-1185">Reference proteome</keyword>
<dbReference type="Proteomes" id="UP000471640">
    <property type="component" value="Unassembled WGS sequence"/>
</dbReference>